<evidence type="ECO:0000313" key="2">
    <source>
        <dbReference type="EMBL" id="MCL7042774.1"/>
    </source>
</evidence>
<feature type="region of interest" description="Disordered" evidence="1">
    <location>
        <begin position="212"/>
        <end position="278"/>
    </location>
</feature>
<keyword evidence="3" id="KW-1185">Reference proteome</keyword>
<sequence>MACASKSMLSANSCVFPSFRTKFLKRVLNLKSVNHLSIVRASSSSEDDCNVEECAPDKEVGKVSMEWLAVEKTQVVGSYPPKRRNYSGLVEKDTAGQTNIYSVEPAVYVADSLISSGNAGTSSDGAENTAGIAAFIALIAIAAASSVLIQVSKNQPPPVQTFEYSGPSLTYYINKFKPSETVETKEEIKTENSLASQLETSTSSVSETVSEAANSLTSQLETSASSASETVSEGANSLASQLETSTSSVSEAANSLASQLETSAPSVSETVSEVEPSP</sequence>
<dbReference type="AlphaFoldDB" id="A0AA41VK41"/>
<feature type="compositionally biased region" description="Low complexity" evidence="1">
    <location>
        <begin position="212"/>
        <end position="233"/>
    </location>
</feature>
<reference evidence="2" key="1">
    <citation type="submission" date="2022-03" db="EMBL/GenBank/DDBJ databases">
        <title>A functionally conserved STORR gene fusion in Papaver species that diverged 16.8 million years ago.</title>
        <authorList>
            <person name="Catania T."/>
        </authorList>
    </citation>
    <scope>NUCLEOTIDE SEQUENCE</scope>
    <source>
        <strain evidence="2">S-191538</strain>
    </source>
</reference>
<dbReference type="Gene3D" id="1.20.120.20">
    <property type="entry name" value="Apolipoprotein"/>
    <property type="match status" value="1"/>
</dbReference>
<evidence type="ECO:0000256" key="1">
    <source>
        <dbReference type="SAM" id="MobiDB-lite"/>
    </source>
</evidence>
<dbReference type="Proteomes" id="UP001177140">
    <property type="component" value="Unassembled WGS sequence"/>
</dbReference>
<organism evidence="2 3">
    <name type="scientific">Papaver nudicaule</name>
    <name type="common">Iceland poppy</name>
    <dbReference type="NCBI Taxonomy" id="74823"/>
    <lineage>
        <taxon>Eukaryota</taxon>
        <taxon>Viridiplantae</taxon>
        <taxon>Streptophyta</taxon>
        <taxon>Embryophyta</taxon>
        <taxon>Tracheophyta</taxon>
        <taxon>Spermatophyta</taxon>
        <taxon>Magnoliopsida</taxon>
        <taxon>Ranunculales</taxon>
        <taxon>Papaveraceae</taxon>
        <taxon>Papaveroideae</taxon>
        <taxon>Papaver</taxon>
    </lineage>
</organism>
<proteinExistence type="predicted"/>
<dbReference type="GO" id="GO:0061635">
    <property type="term" value="P:regulation of protein complex stability"/>
    <property type="evidence" value="ECO:0007669"/>
    <property type="project" value="InterPro"/>
</dbReference>
<dbReference type="GO" id="GO:0009535">
    <property type="term" value="C:chloroplast thylakoid membrane"/>
    <property type="evidence" value="ECO:0007669"/>
    <property type="project" value="InterPro"/>
</dbReference>
<dbReference type="EMBL" id="JAJJMA010239166">
    <property type="protein sequence ID" value="MCL7042774.1"/>
    <property type="molecule type" value="Genomic_DNA"/>
</dbReference>
<comment type="caution">
    <text evidence="2">The sequence shown here is derived from an EMBL/GenBank/DDBJ whole genome shotgun (WGS) entry which is preliminary data.</text>
</comment>
<feature type="compositionally biased region" description="Low complexity" evidence="1">
    <location>
        <begin position="261"/>
        <end position="278"/>
    </location>
</feature>
<accession>A0AA41VK41</accession>
<protein>
    <submittedName>
        <fullName evidence="2">Uncharacterized protein</fullName>
    </submittedName>
</protein>
<dbReference type="PANTHER" id="PTHR35753">
    <property type="entry name" value="PROTEIN MAINTENANCE OF PSII UNDER HIGH LIGHT 1"/>
    <property type="match status" value="1"/>
</dbReference>
<dbReference type="PANTHER" id="PTHR35753:SF2">
    <property type="entry name" value="PROTEIN MAINTENANCE OF PSII UNDER HIGH LIGHT 1"/>
    <property type="match status" value="1"/>
</dbReference>
<gene>
    <name evidence="2" type="ORF">MKW94_016582</name>
</gene>
<evidence type="ECO:0000313" key="3">
    <source>
        <dbReference type="Proteomes" id="UP001177140"/>
    </source>
</evidence>
<dbReference type="InterPro" id="IPR038936">
    <property type="entry name" value="MPH1"/>
</dbReference>
<name>A0AA41VK41_PAPNU</name>
<feature type="compositionally biased region" description="Polar residues" evidence="1">
    <location>
        <begin position="234"/>
        <end position="260"/>
    </location>
</feature>